<evidence type="ECO:0000313" key="3">
    <source>
        <dbReference type="Proteomes" id="UP001153050"/>
    </source>
</evidence>
<organism evidence="2 3">
    <name type="scientific">Mesorhizobium escarrei</name>
    <dbReference type="NCBI Taxonomy" id="666018"/>
    <lineage>
        <taxon>Bacteria</taxon>
        <taxon>Pseudomonadati</taxon>
        <taxon>Pseudomonadota</taxon>
        <taxon>Alphaproteobacteria</taxon>
        <taxon>Hyphomicrobiales</taxon>
        <taxon>Phyllobacteriaceae</taxon>
        <taxon>Mesorhizobium</taxon>
    </lineage>
</organism>
<reference evidence="2 3" key="1">
    <citation type="submission" date="2022-03" db="EMBL/GenBank/DDBJ databases">
        <authorList>
            <person name="Brunel B."/>
        </authorList>
    </citation>
    <scope>NUCLEOTIDE SEQUENCE [LARGE SCALE GENOMIC DNA]</scope>
    <source>
        <strain evidence="2">STM5069sample</strain>
    </source>
</reference>
<comment type="caution">
    <text evidence="2">The sequence shown here is derived from an EMBL/GenBank/DDBJ whole genome shotgun (WGS) entry which is preliminary data.</text>
</comment>
<proteinExistence type="predicted"/>
<dbReference type="InterPro" id="IPR029063">
    <property type="entry name" value="SAM-dependent_MTases_sf"/>
</dbReference>
<protein>
    <submittedName>
        <fullName evidence="2">Methyltransferase, FkbM family</fullName>
    </submittedName>
</protein>
<dbReference type="Gene3D" id="3.40.50.150">
    <property type="entry name" value="Vaccinia Virus protein VP39"/>
    <property type="match status" value="1"/>
</dbReference>
<sequence>MKKGIRKVLMRFFRPSLHRVDGNYKYVFLGTKYGGWPLLANTRYGSTILSFGVGEDISFDLGAIARFGCLVHAFDPTPKSKAWMQKQVASANLIFHPVGISDYDGEARFFAPQNEAHVSFSEAPSHGENVGDAVAARVMRLGSIVEQLKLGKPQIVKMDIEGFEYKVLRDILSGSYRPFQLLVEFHHGMYGRTDHDTREAVKQLKSAGYEIFYVSESGKEYGFALKTTMPGEDSVG</sequence>
<dbReference type="PANTHER" id="PTHR32026">
    <property type="entry name" value="METHYLTRANSFERASE-LIKE PROTEIN 24"/>
    <property type="match status" value="1"/>
</dbReference>
<name>A0ABN8K9X2_9HYPH</name>
<dbReference type="InterPro" id="IPR006342">
    <property type="entry name" value="FkbM_mtfrase"/>
</dbReference>
<dbReference type="Proteomes" id="UP001153050">
    <property type="component" value="Unassembled WGS sequence"/>
</dbReference>
<dbReference type="Pfam" id="PF05050">
    <property type="entry name" value="Methyltransf_21"/>
    <property type="match status" value="1"/>
</dbReference>
<keyword evidence="3" id="KW-1185">Reference proteome</keyword>
<keyword evidence="2" id="KW-0808">Transferase</keyword>
<evidence type="ECO:0000259" key="1">
    <source>
        <dbReference type="Pfam" id="PF05050"/>
    </source>
</evidence>
<keyword evidence="2" id="KW-0489">Methyltransferase</keyword>
<evidence type="ECO:0000313" key="2">
    <source>
        <dbReference type="EMBL" id="CAH2406456.1"/>
    </source>
</evidence>
<dbReference type="InterPro" id="IPR026913">
    <property type="entry name" value="METTL24"/>
</dbReference>
<feature type="domain" description="Methyltransferase FkbM" evidence="1">
    <location>
        <begin position="68"/>
        <end position="210"/>
    </location>
</feature>
<accession>A0ABN8K9X2</accession>
<dbReference type="NCBIfam" id="TIGR01444">
    <property type="entry name" value="fkbM_fam"/>
    <property type="match status" value="1"/>
</dbReference>
<dbReference type="GO" id="GO:0032259">
    <property type="term" value="P:methylation"/>
    <property type="evidence" value="ECO:0007669"/>
    <property type="project" value="UniProtKB-KW"/>
</dbReference>
<dbReference type="SUPFAM" id="SSF53335">
    <property type="entry name" value="S-adenosyl-L-methionine-dependent methyltransferases"/>
    <property type="match status" value="1"/>
</dbReference>
<dbReference type="EMBL" id="CAKXZT010000149">
    <property type="protein sequence ID" value="CAH2406456.1"/>
    <property type="molecule type" value="Genomic_DNA"/>
</dbReference>
<dbReference type="GO" id="GO:0008168">
    <property type="term" value="F:methyltransferase activity"/>
    <property type="evidence" value="ECO:0007669"/>
    <property type="project" value="UniProtKB-KW"/>
</dbReference>
<gene>
    <name evidence="2" type="ORF">MES5069_520134</name>
</gene>